<dbReference type="Proteomes" id="UP000834106">
    <property type="component" value="Chromosome 12"/>
</dbReference>
<evidence type="ECO:0000313" key="2">
    <source>
        <dbReference type="Proteomes" id="UP000834106"/>
    </source>
</evidence>
<gene>
    <name evidence="1" type="ORF">FPE_LOCUS19846</name>
</gene>
<protein>
    <submittedName>
        <fullName evidence="1">Uncharacterized protein</fullName>
    </submittedName>
</protein>
<reference evidence="1" key="1">
    <citation type="submission" date="2023-05" db="EMBL/GenBank/DDBJ databases">
        <authorList>
            <person name="Huff M."/>
        </authorList>
    </citation>
    <scope>NUCLEOTIDE SEQUENCE</scope>
</reference>
<accession>A0AAD1ZQP6</accession>
<proteinExistence type="predicted"/>
<dbReference type="AlphaFoldDB" id="A0AAD1ZQP6"/>
<evidence type="ECO:0000313" key="1">
    <source>
        <dbReference type="EMBL" id="CAI9772416.1"/>
    </source>
</evidence>
<dbReference type="EMBL" id="OU503047">
    <property type="protein sequence ID" value="CAI9772416.1"/>
    <property type="molecule type" value="Genomic_DNA"/>
</dbReference>
<keyword evidence="2" id="KW-1185">Reference proteome</keyword>
<name>A0AAD1ZQP6_9LAMI</name>
<sequence>MREWRPVSEMAVEERRDSKVRDWEGRRCRSWLRRKEWAVEVVEMRRGISFERCLWCGGVGAKETGFRFVEFGFESLGSLSPLCGFLGGSTCRRHSNGGGDKF</sequence>
<organism evidence="1 2">
    <name type="scientific">Fraxinus pennsylvanica</name>
    <dbReference type="NCBI Taxonomy" id="56036"/>
    <lineage>
        <taxon>Eukaryota</taxon>
        <taxon>Viridiplantae</taxon>
        <taxon>Streptophyta</taxon>
        <taxon>Embryophyta</taxon>
        <taxon>Tracheophyta</taxon>
        <taxon>Spermatophyta</taxon>
        <taxon>Magnoliopsida</taxon>
        <taxon>eudicotyledons</taxon>
        <taxon>Gunneridae</taxon>
        <taxon>Pentapetalae</taxon>
        <taxon>asterids</taxon>
        <taxon>lamiids</taxon>
        <taxon>Lamiales</taxon>
        <taxon>Oleaceae</taxon>
        <taxon>Oleeae</taxon>
        <taxon>Fraxinus</taxon>
    </lineage>
</organism>